<dbReference type="SUPFAM" id="SSF51556">
    <property type="entry name" value="Metallo-dependent hydrolases"/>
    <property type="match status" value="1"/>
</dbReference>
<accession>A0ABW7Z8T2</accession>
<dbReference type="Gene3D" id="2.30.40.10">
    <property type="entry name" value="Urease, subunit C, domain 1"/>
    <property type="match status" value="1"/>
</dbReference>
<sequence>MTDSIWLHGATVITATGRDPEIAGLLVEAGRITQIGGSAPPGADVVDCTGLTVTPGLIDAHVHMGLASRLEAGIGYGMSVAEIAADMFANCAQTLRAGFTTVRDCGGIDAGLARVVASGKVAGPRIVQCGPIHCQTGGHGHYASEWEPAEMWRGRVIPGLRTLATLSDGPDEMRKNARTAFRGGAEFLKLCVTGGVISHHDKLTDTQFSVEEIAVAVAEAAARGTYVTVHAHNVAGIRNAVLAGVRCVEHGTGIDDETAALMAAHHVSLVPTLAAVEAVIRNVDGLGLPAHFAERAAQVRQAMIDGLLAAKAAGVRVGLGSDLIGPDQSRRGEELTLRAAVESPMEALIAATRVNAGLLGLDGEIGTLEVGKQADLVAFAEDPLEHPALFAEPDNVLLVLQKGVVAKDERPS</sequence>
<dbReference type="CDD" id="cd01299">
    <property type="entry name" value="Met_dep_hydrolase_A"/>
    <property type="match status" value="1"/>
</dbReference>
<proteinExistence type="predicted"/>
<dbReference type="InterPro" id="IPR011059">
    <property type="entry name" value="Metal-dep_hydrolase_composite"/>
</dbReference>
<dbReference type="InterPro" id="IPR006680">
    <property type="entry name" value="Amidohydro-rel"/>
</dbReference>
<protein>
    <submittedName>
        <fullName evidence="2">Amidohydrolase family protein</fullName>
    </submittedName>
</protein>
<dbReference type="RefSeq" id="WP_397089702.1">
    <property type="nucleotide sequence ID" value="NZ_JBITGY010000013.1"/>
</dbReference>
<dbReference type="PANTHER" id="PTHR43135">
    <property type="entry name" value="ALPHA-D-RIBOSE 1-METHYLPHOSPHONATE 5-TRIPHOSPHATE DIPHOSPHATASE"/>
    <property type="match status" value="1"/>
</dbReference>
<reference evidence="2 3" key="1">
    <citation type="submission" date="2024-10" db="EMBL/GenBank/DDBJ databases">
        <title>The Natural Products Discovery Center: Release of the First 8490 Sequenced Strains for Exploring Actinobacteria Biosynthetic Diversity.</title>
        <authorList>
            <person name="Kalkreuter E."/>
            <person name="Kautsar S.A."/>
            <person name="Yang D."/>
            <person name="Bader C.D."/>
            <person name="Teijaro C.N."/>
            <person name="Fluegel L."/>
            <person name="Davis C.M."/>
            <person name="Simpson J.R."/>
            <person name="Lauterbach L."/>
            <person name="Steele A.D."/>
            <person name="Gui C."/>
            <person name="Meng S."/>
            <person name="Li G."/>
            <person name="Viehrig K."/>
            <person name="Ye F."/>
            <person name="Su P."/>
            <person name="Kiefer A.F."/>
            <person name="Nichols A."/>
            <person name="Cepeda A.J."/>
            <person name="Yan W."/>
            <person name="Fan B."/>
            <person name="Jiang Y."/>
            <person name="Adhikari A."/>
            <person name="Zheng C.-J."/>
            <person name="Schuster L."/>
            <person name="Cowan T.M."/>
            <person name="Smanski M.J."/>
            <person name="Chevrette M.G."/>
            <person name="De Carvalho L.P.S."/>
            <person name="Shen B."/>
        </authorList>
    </citation>
    <scope>NUCLEOTIDE SEQUENCE [LARGE SCALE GENOMIC DNA]</scope>
    <source>
        <strain evidence="2 3">NPDC050545</strain>
    </source>
</reference>
<evidence type="ECO:0000259" key="1">
    <source>
        <dbReference type="Pfam" id="PF01979"/>
    </source>
</evidence>
<keyword evidence="3" id="KW-1185">Reference proteome</keyword>
<dbReference type="EMBL" id="JBITGY010000013">
    <property type="protein sequence ID" value="MFI6503939.1"/>
    <property type="molecule type" value="Genomic_DNA"/>
</dbReference>
<dbReference type="InterPro" id="IPR032466">
    <property type="entry name" value="Metal_Hydrolase"/>
</dbReference>
<dbReference type="InterPro" id="IPR057744">
    <property type="entry name" value="OTAase-like"/>
</dbReference>
<dbReference type="SUPFAM" id="SSF51338">
    <property type="entry name" value="Composite domain of metallo-dependent hydrolases"/>
    <property type="match status" value="1"/>
</dbReference>
<evidence type="ECO:0000313" key="3">
    <source>
        <dbReference type="Proteomes" id="UP001612741"/>
    </source>
</evidence>
<dbReference type="Proteomes" id="UP001612741">
    <property type="component" value="Unassembled WGS sequence"/>
</dbReference>
<dbReference type="Gene3D" id="3.20.20.140">
    <property type="entry name" value="Metal-dependent hydrolases"/>
    <property type="match status" value="1"/>
</dbReference>
<gene>
    <name evidence="2" type="ORF">ACIBG2_41600</name>
</gene>
<feature type="domain" description="Amidohydrolase-related" evidence="1">
    <location>
        <begin position="52"/>
        <end position="404"/>
    </location>
</feature>
<name>A0ABW7Z8T2_9ACTN</name>
<dbReference type="PANTHER" id="PTHR43135:SF3">
    <property type="entry name" value="ALPHA-D-RIBOSE 1-METHYLPHOSPHONATE 5-TRIPHOSPHATE DIPHOSPHATASE"/>
    <property type="match status" value="1"/>
</dbReference>
<dbReference type="Pfam" id="PF01979">
    <property type="entry name" value="Amidohydro_1"/>
    <property type="match status" value="1"/>
</dbReference>
<comment type="caution">
    <text evidence="2">The sequence shown here is derived from an EMBL/GenBank/DDBJ whole genome shotgun (WGS) entry which is preliminary data.</text>
</comment>
<dbReference type="InterPro" id="IPR051781">
    <property type="entry name" value="Metallo-dep_Hydrolase"/>
</dbReference>
<organism evidence="2 3">
    <name type="scientific">Nonomuraea typhae</name>
    <dbReference type="NCBI Taxonomy" id="2603600"/>
    <lineage>
        <taxon>Bacteria</taxon>
        <taxon>Bacillati</taxon>
        <taxon>Actinomycetota</taxon>
        <taxon>Actinomycetes</taxon>
        <taxon>Streptosporangiales</taxon>
        <taxon>Streptosporangiaceae</taxon>
        <taxon>Nonomuraea</taxon>
    </lineage>
</organism>
<evidence type="ECO:0000313" key="2">
    <source>
        <dbReference type="EMBL" id="MFI6503939.1"/>
    </source>
</evidence>